<dbReference type="InterPro" id="IPR010117">
    <property type="entry name" value="PabB_fungal"/>
</dbReference>
<dbReference type="AlphaFoldDB" id="W7I6S6"/>
<name>W7I6S6_9PEZI</name>
<keyword evidence="6" id="KW-0289">Folate biosynthesis</keyword>
<evidence type="ECO:0000256" key="3">
    <source>
        <dbReference type="ARBA" id="ARBA00005970"/>
    </source>
</evidence>
<evidence type="ECO:0000256" key="7">
    <source>
        <dbReference type="ARBA" id="ARBA00022962"/>
    </source>
</evidence>
<evidence type="ECO:0000259" key="11">
    <source>
        <dbReference type="Pfam" id="PF00425"/>
    </source>
</evidence>
<evidence type="ECO:0000256" key="4">
    <source>
        <dbReference type="ARBA" id="ARBA00013139"/>
    </source>
</evidence>
<dbReference type="InterPro" id="IPR006221">
    <property type="entry name" value="TrpG/PapA_dom"/>
</dbReference>
<dbReference type="GO" id="GO:0000162">
    <property type="term" value="P:L-tryptophan biosynthetic process"/>
    <property type="evidence" value="ECO:0007669"/>
    <property type="project" value="TreeGrafter"/>
</dbReference>
<dbReference type="SUPFAM" id="SSF52317">
    <property type="entry name" value="Class I glutamine amidotransferase-like"/>
    <property type="match status" value="1"/>
</dbReference>
<dbReference type="PROSITE" id="PS51273">
    <property type="entry name" value="GATASE_TYPE_1"/>
    <property type="match status" value="1"/>
</dbReference>
<dbReference type="GO" id="GO:0046820">
    <property type="term" value="F:4-amino-4-deoxychorismate synthase activity"/>
    <property type="evidence" value="ECO:0007669"/>
    <property type="project" value="UniProtKB-EC"/>
</dbReference>
<evidence type="ECO:0000256" key="2">
    <source>
        <dbReference type="ARBA" id="ARBA00005009"/>
    </source>
</evidence>
<evidence type="ECO:0000259" key="10">
    <source>
        <dbReference type="Pfam" id="PF00117"/>
    </source>
</evidence>
<reference evidence="13 14" key="1">
    <citation type="submission" date="2013-05" db="EMBL/GenBank/DDBJ databases">
        <title>Drechslerella stenobrocha genome reveals carnivorous origination and mechanical trapping mechanism of predatory fungi.</title>
        <authorList>
            <person name="Liu X."/>
            <person name="Zhang W."/>
            <person name="Liu K."/>
        </authorList>
    </citation>
    <scope>NUCLEOTIDE SEQUENCE [LARGE SCALE GENOMIC DNA]</scope>
    <source>
        <strain evidence="13 14">248</strain>
    </source>
</reference>
<dbReference type="HOGENOM" id="CLU_006493_0_0_1"/>
<dbReference type="PANTHER" id="PTHR11236:SF18">
    <property type="entry name" value="AMINODEOXYCHORISMATE SYNTHASE"/>
    <property type="match status" value="1"/>
</dbReference>
<dbReference type="PRINTS" id="PR00099">
    <property type="entry name" value="CPSGATASE"/>
</dbReference>
<comment type="similarity">
    <text evidence="3">In the C-terminal section; belongs to the anthranilate synthase component I family.</text>
</comment>
<organism evidence="13 14">
    <name type="scientific">Drechslerella stenobrocha 248</name>
    <dbReference type="NCBI Taxonomy" id="1043628"/>
    <lineage>
        <taxon>Eukaryota</taxon>
        <taxon>Fungi</taxon>
        <taxon>Dikarya</taxon>
        <taxon>Ascomycota</taxon>
        <taxon>Pezizomycotina</taxon>
        <taxon>Orbiliomycetes</taxon>
        <taxon>Orbiliales</taxon>
        <taxon>Orbiliaceae</taxon>
        <taxon>Drechslerella</taxon>
    </lineage>
</organism>
<evidence type="ECO:0000256" key="6">
    <source>
        <dbReference type="ARBA" id="ARBA00022909"/>
    </source>
</evidence>
<dbReference type="Pfam" id="PF00117">
    <property type="entry name" value="GATase"/>
    <property type="match status" value="1"/>
</dbReference>
<dbReference type="Gene3D" id="3.40.50.880">
    <property type="match status" value="1"/>
</dbReference>
<dbReference type="InterPro" id="IPR015890">
    <property type="entry name" value="Chorismate_C"/>
</dbReference>
<dbReference type="InterPro" id="IPR017926">
    <property type="entry name" value="GATASE"/>
</dbReference>
<feature type="domain" description="Glutamine amidotransferase" evidence="10">
    <location>
        <begin position="8"/>
        <end position="194"/>
    </location>
</feature>
<dbReference type="NCBIfam" id="TIGR01823">
    <property type="entry name" value="PabB-fungal"/>
    <property type="match status" value="1"/>
</dbReference>
<dbReference type="GO" id="GO:0046656">
    <property type="term" value="P:folic acid biosynthetic process"/>
    <property type="evidence" value="ECO:0007669"/>
    <property type="project" value="UniProtKB-KW"/>
</dbReference>
<protein>
    <recommendedName>
        <fullName evidence="4">aminodeoxychorismate synthase</fullName>
        <ecNumber evidence="4">2.6.1.85</ecNumber>
    </recommendedName>
    <alternativeName>
        <fullName evidence="8">Para-aminobenzoate synthase</fullName>
    </alternativeName>
    <alternativeName>
        <fullName evidence="9">p-aminobenzoic acid synthase</fullName>
    </alternativeName>
</protein>
<comment type="pathway">
    <text evidence="2">Cofactor biosynthesis; tetrahydrofolate biosynthesis; 4-aminobenzoate from chorismate: step 1/2.</text>
</comment>
<dbReference type="Pfam" id="PF00425">
    <property type="entry name" value="Chorismate_bind"/>
    <property type="match status" value="2"/>
</dbReference>
<dbReference type="GO" id="GO:0046654">
    <property type="term" value="P:tetrahydrofolate biosynthetic process"/>
    <property type="evidence" value="ECO:0007669"/>
    <property type="project" value="UniProtKB-UniPathway"/>
</dbReference>
<dbReference type="UniPathway" id="UPA00077">
    <property type="reaction ID" value="UER00149"/>
</dbReference>
<dbReference type="PRINTS" id="PR00096">
    <property type="entry name" value="GATASE"/>
</dbReference>
<proteinExistence type="inferred from homology"/>
<dbReference type="GO" id="GO:0005737">
    <property type="term" value="C:cytoplasm"/>
    <property type="evidence" value="ECO:0007669"/>
    <property type="project" value="TreeGrafter"/>
</dbReference>
<dbReference type="InterPro" id="IPR005801">
    <property type="entry name" value="ADC_synthase"/>
</dbReference>
<dbReference type="OrthoDB" id="64220at2759"/>
<evidence type="ECO:0000313" key="13">
    <source>
        <dbReference type="EMBL" id="EWC44560.1"/>
    </source>
</evidence>
<evidence type="ECO:0000256" key="8">
    <source>
        <dbReference type="ARBA" id="ARBA00031329"/>
    </source>
</evidence>
<dbReference type="NCBIfam" id="TIGR00566">
    <property type="entry name" value="trpG_papA"/>
    <property type="match status" value="1"/>
</dbReference>
<dbReference type="GO" id="GO:0008153">
    <property type="term" value="P:4-aminobenzoate biosynthetic process"/>
    <property type="evidence" value="ECO:0007669"/>
    <property type="project" value="TreeGrafter"/>
</dbReference>
<evidence type="ECO:0000313" key="14">
    <source>
        <dbReference type="Proteomes" id="UP000024837"/>
    </source>
</evidence>
<dbReference type="PANTHER" id="PTHR11236">
    <property type="entry name" value="AMINOBENZOATE/ANTHRANILATE SYNTHASE"/>
    <property type="match status" value="1"/>
</dbReference>
<dbReference type="EMBL" id="KI966439">
    <property type="protein sequence ID" value="EWC44560.1"/>
    <property type="molecule type" value="Genomic_DNA"/>
</dbReference>
<dbReference type="PRINTS" id="PR00097">
    <property type="entry name" value="ANTSNTHASEII"/>
</dbReference>
<evidence type="ECO:0000256" key="9">
    <source>
        <dbReference type="ARBA" id="ARBA00031904"/>
    </source>
</evidence>
<keyword evidence="5" id="KW-0808">Transferase</keyword>
<sequence length="841" mass="92440">MAPTRRILLLDAYDSFSNNLAALIRHVTHAQVYTIKIDTYTFAEFRPFLKSFDAIVIGPGPGSPTNSQDVGIIPDVYALGEEDAIPVFGVCLGFQSLCLAFGARISRLNVVKHGQGSIIQHSGKDLFQDCGEVDAIRYHSLHAELSDDALQTLEILATADDGPEENGEVVMAVRHRKLPFWAVQYHPESCCTNPDGAKVVGNWWQMATSWLASRNRASVPIPADTWRLPLQQRSLLSRDDGGHGYEYMRPTLTVQYNTFHVPCLSIVALCEMLKARTQQEFAMLDSSARHTGRYTIIGVFSEQTETLTYRVGEDRIKLHRRSEDGYQGQDVLEGLLGKNVWTKVADYMESKRAEGGDIECPFWGGFIGYFNYEVGVDSLGVKIPGPRRDERPGVKWRPDVCLTFFERSLVVDNVEGKVWVQSIRKEDTAWVAGMSERVQLLAAMSVTPATTPLNGTPREGAAAAAAAAVGVVGPVFPQETVEVRRPDKERYMENVRRCQRELARGESYELCLTAQTTVDVQLPGTTADTNTTTTTGAAANGKQEDSAWRIYRHLRTKNPAPFAGLYKVLGTTLLSSSPERFLSWDRAGKVQLRPIKGTVRKARPNGGTVSRREAEAVLNTPKERAENLMIVDLIRHDLHGVVDVDDGYKHDYHHTPPVDAAVPADINAEATHPEVDTKVDAEVGGAGVSVTKLMGIEEYETVFQLVSVIEGRLSRGMRLRDGFSGLDVLQRCLPPGSMTGAPKKRSVEILQQIEADAVAGAQDECGERGVYSGVLGYYSVCGAGDWSVIIRSMYRFDGEGADDGVERWRIGAGGAVTALSDAEGEWDEMVVKLDSTLAALQ</sequence>
<dbReference type="InterPro" id="IPR006805">
    <property type="entry name" value="Anth_synth_I_N"/>
</dbReference>
<keyword evidence="7" id="KW-0315">Glutamine amidotransferase</keyword>
<dbReference type="SUPFAM" id="SSF56322">
    <property type="entry name" value="ADC synthase"/>
    <property type="match status" value="2"/>
</dbReference>
<gene>
    <name evidence="13" type="ORF">DRE_06641</name>
</gene>
<dbReference type="InterPro" id="IPR019999">
    <property type="entry name" value="Anth_synth_I-like"/>
</dbReference>
<comment type="catalytic activity">
    <reaction evidence="1">
        <text>chorismate + L-glutamine = 4-amino-4-deoxychorismate + L-glutamate</text>
        <dbReference type="Rhea" id="RHEA:11672"/>
        <dbReference type="ChEBI" id="CHEBI:29748"/>
        <dbReference type="ChEBI" id="CHEBI:29985"/>
        <dbReference type="ChEBI" id="CHEBI:58359"/>
        <dbReference type="ChEBI" id="CHEBI:58406"/>
        <dbReference type="EC" id="2.6.1.85"/>
    </reaction>
</comment>
<evidence type="ECO:0000256" key="1">
    <source>
        <dbReference type="ARBA" id="ARBA00001000"/>
    </source>
</evidence>
<dbReference type="Pfam" id="PF04715">
    <property type="entry name" value="Anth_synt_I_N"/>
    <property type="match status" value="1"/>
</dbReference>
<feature type="domain" description="Chorismate-utilising enzyme C-terminal" evidence="11">
    <location>
        <begin position="687"/>
        <end position="832"/>
    </location>
</feature>
<dbReference type="CDD" id="cd01743">
    <property type="entry name" value="GATase1_Anthranilate_Synthase"/>
    <property type="match status" value="1"/>
</dbReference>
<dbReference type="Proteomes" id="UP000024837">
    <property type="component" value="Unassembled WGS sequence"/>
</dbReference>
<evidence type="ECO:0000256" key="5">
    <source>
        <dbReference type="ARBA" id="ARBA00022679"/>
    </source>
</evidence>
<accession>W7I6S6</accession>
<feature type="domain" description="Chorismate-utilising enzyme C-terminal" evidence="11">
    <location>
        <begin position="487"/>
        <end position="641"/>
    </location>
</feature>
<dbReference type="EC" id="2.6.1.85" evidence="4"/>
<dbReference type="Gene3D" id="3.60.120.10">
    <property type="entry name" value="Anthranilate synthase"/>
    <property type="match status" value="2"/>
</dbReference>
<keyword evidence="14" id="KW-1185">Reference proteome</keyword>
<evidence type="ECO:0000259" key="12">
    <source>
        <dbReference type="Pfam" id="PF04715"/>
    </source>
</evidence>
<feature type="domain" description="Anthranilate synthase component I N-terminal" evidence="12">
    <location>
        <begin position="273"/>
        <end position="420"/>
    </location>
</feature>
<dbReference type="InterPro" id="IPR029062">
    <property type="entry name" value="Class_I_gatase-like"/>
</dbReference>